<dbReference type="Pfam" id="PF08373">
    <property type="entry name" value="RAP"/>
    <property type="match status" value="1"/>
</dbReference>
<dbReference type="EMBL" id="NWUJ01000006">
    <property type="protein sequence ID" value="PFH34861.1"/>
    <property type="molecule type" value="Genomic_DNA"/>
</dbReference>
<name>A0A2A9MF31_BESBE</name>
<protein>
    <submittedName>
        <fullName evidence="3">RAP domain-containing protein</fullName>
    </submittedName>
</protein>
<dbReference type="KEGG" id="bbes:BESB_068940"/>
<feature type="compositionally biased region" description="Low complexity" evidence="1">
    <location>
        <begin position="393"/>
        <end position="407"/>
    </location>
</feature>
<comment type="caution">
    <text evidence="3">The sequence shown here is derived from an EMBL/GenBank/DDBJ whole genome shotgun (WGS) entry which is preliminary data.</text>
</comment>
<feature type="compositionally biased region" description="Low complexity" evidence="1">
    <location>
        <begin position="444"/>
        <end position="477"/>
    </location>
</feature>
<feature type="region of interest" description="Disordered" evidence="1">
    <location>
        <begin position="124"/>
        <end position="150"/>
    </location>
</feature>
<dbReference type="Proteomes" id="UP000224006">
    <property type="component" value="Chromosome VI"/>
</dbReference>
<evidence type="ECO:0000256" key="1">
    <source>
        <dbReference type="SAM" id="MobiDB-lite"/>
    </source>
</evidence>
<reference evidence="3 4" key="1">
    <citation type="submission" date="2017-09" db="EMBL/GenBank/DDBJ databases">
        <title>Genome sequencing of Besnoitia besnoiti strain Bb-Ger1.</title>
        <authorList>
            <person name="Schares G."/>
            <person name="Venepally P."/>
            <person name="Lorenzi H.A."/>
        </authorList>
    </citation>
    <scope>NUCLEOTIDE SEQUENCE [LARGE SCALE GENOMIC DNA]</scope>
    <source>
        <strain evidence="3 4">Bb-Ger1</strain>
    </source>
</reference>
<organism evidence="3 4">
    <name type="scientific">Besnoitia besnoiti</name>
    <name type="common">Apicomplexan protozoan</name>
    <dbReference type="NCBI Taxonomy" id="94643"/>
    <lineage>
        <taxon>Eukaryota</taxon>
        <taxon>Sar</taxon>
        <taxon>Alveolata</taxon>
        <taxon>Apicomplexa</taxon>
        <taxon>Conoidasida</taxon>
        <taxon>Coccidia</taxon>
        <taxon>Eucoccidiorida</taxon>
        <taxon>Eimeriorina</taxon>
        <taxon>Sarcocystidae</taxon>
        <taxon>Besnoitia</taxon>
    </lineage>
</organism>
<evidence type="ECO:0000259" key="2">
    <source>
        <dbReference type="PROSITE" id="PS51286"/>
    </source>
</evidence>
<evidence type="ECO:0000313" key="4">
    <source>
        <dbReference type="Proteomes" id="UP000224006"/>
    </source>
</evidence>
<feature type="domain" description="RAP" evidence="2">
    <location>
        <begin position="192"/>
        <end position="250"/>
    </location>
</feature>
<sequence length="529" mass="56048">MASSAGSALRLGLPSLASPRLRASAPSSARLPFALSSPPFSSSRLPAILAAGDPSSLSHKVSRGPARLSPQCSFASQSVASVSSSAAQLSASAGACLGSAARAALERVEPRLRCLGSCSFSTGAPTAGDEGEKRAKEGKPTDFPLIFDGGEERLSPQQVAEKEQLIKELTQRLSGPLVDADGNVPTGAARPIAIEVDGPTHFYANSTRYTAYTKLKHRLLTRMGYKVLHVPYFEWRRLRGQKEREEYMRRKLMEEPTEWLDPEDEKFYNERMKVLRQQYEEEARRAAGLEPATRVPPPSHPSAESSAAAPFSAAPPPPPPPHPSAQPAMRIASPDEGVSTAAGEAWRARPRHEREGDLPRRDLPPRERSGAYGAPYPPQHGYSQGPPPPYAPQHPGHAVGSALARPPAFRPPAYAPAVQPGSPSFHPGYPAYQPSAPFPPPAFPSAAPTPNAPAAPSGAFAAAATASTEQPTSAPATGDSVEETIAQIKRQQDELAKMLAKLKSLEQETGKKGPAADGDSADAPAGRTQ</sequence>
<proteinExistence type="predicted"/>
<feature type="compositionally biased region" description="Basic and acidic residues" evidence="1">
    <location>
        <begin position="130"/>
        <end position="140"/>
    </location>
</feature>
<feature type="region of interest" description="Disordered" evidence="1">
    <location>
        <begin position="501"/>
        <end position="529"/>
    </location>
</feature>
<feature type="compositionally biased region" description="Low complexity" evidence="1">
    <location>
        <begin position="512"/>
        <end position="529"/>
    </location>
</feature>
<accession>A0A2A9MF31</accession>
<feature type="region of interest" description="Disordered" evidence="1">
    <location>
        <begin position="282"/>
        <end position="483"/>
    </location>
</feature>
<evidence type="ECO:0000313" key="3">
    <source>
        <dbReference type="EMBL" id="PFH34861.1"/>
    </source>
</evidence>
<feature type="compositionally biased region" description="Low complexity" evidence="1">
    <location>
        <begin position="301"/>
        <end position="312"/>
    </location>
</feature>
<dbReference type="GeneID" id="40311820"/>
<dbReference type="PRINTS" id="PR01217">
    <property type="entry name" value="PRICHEXTENSN"/>
</dbReference>
<dbReference type="RefSeq" id="XP_029218870.1">
    <property type="nucleotide sequence ID" value="XM_029365287.1"/>
</dbReference>
<dbReference type="PROSITE" id="PS51286">
    <property type="entry name" value="RAP"/>
    <property type="match status" value="1"/>
</dbReference>
<keyword evidence="4" id="KW-1185">Reference proteome</keyword>
<dbReference type="VEuPathDB" id="ToxoDB:BESB_068940"/>
<dbReference type="AlphaFoldDB" id="A0A2A9MF31"/>
<dbReference type="OrthoDB" id="413408at2759"/>
<feature type="compositionally biased region" description="Pro residues" evidence="1">
    <location>
        <begin position="313"/>
        <end position="324"/>
    </location>
</feature>
<dbReference type="InterPro" id="IPR013584">
    <property type="entry name" value="RAP"/>
</dbReference>
<feature type="compositionally biased region" description="Basic and acidic residues" evidence="1">
    <location>
        <begin position="352"/>
        <end position="369"/>
    </location>
</feature>
<gene>
    <name evidence="3" type="ORF">BESB_068940</name>
</gene>
<dbReference type="SMART" id="SM00952">
    <property type="entry name" value="RAP"/>
    <property type="match status" value="1"/>
</dbReference>
<dbReference type="STRING" id="94643.A0A2A9MF31"/>